<dbReference type="InterPro" id="IPR013611">
    <property type="entry name" value="Transp-assoc_OB_typ2"/>
</dbReference>
<name>A0A1I0HAL2_9BACT</name>
<evidence type="ECO:0000313" key="5">
    <source>
        <dbReference type="EMBL" id="SET80744.1"/>
    </source>
</evidence>
<reference evidence="6" key="1">
    <citation type="submission" date="2016-10" db="EMBL/GenBank/DDBJ databases">
        <authorList>
            <person name="Varghese N."/>
            <person name="Submissions S."/>
        </authorList>
    </citation>
    <scope>NUCLEOTIDE SEQUENCE [LARGE SCALE GENOMIC DNA]</scope>
    <source>
        <strain evidence="6">DSM 15310</strain>
    </source>
</reference>
<dbReference type="SMART" id="SM00382">
    <property type="entry name" value="AAA"/>
    <property type="match status" value="1"/>
</dbReference>
<keyword evidence="3 5" id="KW-0067">ATP-binding</keyword>
<dbReference type="GO" id="GO:0016887">
    <property type="term" value="F:ATP hydrolysis activity"/>
    <property type="evidence" value="ECO:0007669"/>
    <property type="project" value="InterPro"/>
</dbReference>
<evidence type="ECO:0000256" key="2">
    <source>
        <dbReference type="ARBA" id="ARBA00022741"/>
    </source>
</evidence>
<dbReference type="PANTHER" id="PTHR42781:SF4">
    <property type="entry name" value="SPERMIDINE_PUTRESCINE IMPORT ATP-BINDING PROTEIN POTA"/>
    <property type="match status" value="1"/>
</dbReference>
<dbReference type="AlphaFoldDB" id="A0A1I0HAL2"/>
<dbReference type="Pfam" id="PF08402">
    <property type="entry name" value="TOBE_2"/>
    <property type="match status" value="1"/>
</dbReference>
<dbReference type="EMBL" id="FOHS01000003">
    <property type="protein sequence ID" value="SET80744.1"/>
    <property type="molecule type" value="Genomic_DNA"/>
</dbReference>
<keyword evidence="6" id="KW-1185">Reference proteome</keyword>
<dbReference type="Gene3D" id="3.40.50.300">
    <property type="entry name" value="P-loop containing nucleotide triphosphate hydrolases"/>
    <property type="match status" value="1"/>
</dbReference>
<dbReference type="PROSITE" id="PS00211">
    <property type="entry name" value="ABC_TRANSPORTER_1"/>
    <property type="match status" value="1"/>
</dbReference>
<evidence type="ECO:0000256" key="3">
    <source>
        <dbReference type="ARBA" id="ARBA00022840"/>
    </source>
</evidence>
<dbReference type="STRING" id="82805.SAMN04487998_2838"/>
<dbReference type="InterPro" id="IPR008995">
    <property type="entry name" value="Mo/tungstate-bd_C_term_dom"/>
</dbReference>
<dbReference type="SUPFAM" id="SSF50331">
    <property type="entry name" value="MOP-like"/>
    <property type="match status" value="1"/>
</dbReference>
<keyword evidence="1" id="KW-0813">Transport</keyword>
<sequence length="353" mass="38256">MRLYNPIPAAKYPKHQPVPQTDFLTVRNISLEEHGQAMLSGISFEQPAGRKLALAGESGAGKSTLLQVIAGLVQPTAGEVRFAGRRVRGPQEVLVPGHPGIVYLSQKSDLPKSLRVEQVLRYASKRPAAEAQAVYEVCRISPLMARRTNQLSGGEQQRVALARLLLSAPRLLLLDEPFSNLDRTHKQQLQQVIREVGEELGITCLLVSHDPTDTLPWADEILVLHRGRLVQQGPPEQVYRQPVSEYAAALFGDYNHLAGPDLRALLAAAPRRRLPGPVLLVRPENLQLAPAGSPGAAGTVRAVRFLGSYYEAEVQLPATLLRVRLPAASVVAGEAVVVQLAEGAPVSFIDLTA</sequence>
<dbReference type="InterPro" id="IPR003593">
    <property type="entry name" value="AAA+_ATPase"/>
</dbReference>
<dbReference type="GO" id="GO:0005524">
    <property type="term" value="F:ATP binding"/>
    <property type="evidence" value="ECO:0007669"/>
    <property type="project" value="UniProtKB-KW"/>
</dbReference>
<dbReference type="PANTHER" id="PTHR42781">
    <property type="entry name" value="SPERMIDINE/PUTRESCINE IMPORT ATP-BINDING PROTEIN POTA"/>
    <property type="match status" value="1"/>
</dbReference>
<dbReference type="Pfam" id="PF00005">
    <property type="entry name" value="ABC_tran"/>
    <property type="match status" value="1"/>
</dbReference>
<feature type="domain" description="ABC transporter" evidence="4">
    <location>
        <begin position="24"/>
        <end position="251"/>
    </location>
</feature>
<keyword evidence="2" id="KW-0547">Nucleotide-binding</keyword>
<dbReference type="InterPro" id="IPR027417">
    <property type="entry name" value="P-loop_NTPase"/>
</dbReference>
<evidence type="ECO:0000259" key="4">
    <source>
        <dbReference type="PROSITE" id="PS50893"/>
    </source>
</evidence>
<dbReference type="GO" id="GO:0022857">
    <property type="term" value="F:transmembrane transporter activity"/>
    <property type="evidence" value="ECO:0007669"/>
    <property type="project" value="InterPro"/>
</dbReference>
<proteinExistence type="predicted"/>
<dbReference type="InterPro" id="IPR003439">
    <property type="entry name" value="ABC_transporter-like_ATP-bd"/>
</dbReference>
<organism evidence="5 6">
    <name type="scientific">Hymenobacter actinosclerus</name>
    <dbReference type="NCBI Taxonomy" id="82805"/>
    <lineage>
        <taxon>Bacteria</taxon>
        <taxon>Pseudomonadati</taxon>
        <taxon>Bacteroidota</taxon>
        <taxon>Cytophagia</taxon>
        <taxon>Cytophagales</taxon>
        <taxon>Hymenobacteraceae</taxon>
        <taxon>Hymenobacter</taxon>
    </lineage>
</organism>
<dbReference type="SUPFAM" id="SSF52540">
    <property type="entry name" value="P-loop containing nucleoside triphosphate hydrolases"/>
    <property type="match status" value="1"/>
</dbReference>
<dbReference type="Proteomes" id="UP000198697">
    <property type="component" value="Unassembled WGS sequence"/>
</dbReference>
<dbReference type="InterPro" id="IPR050093">
    <property type="entry name" value="ABC_SmlMolc_Importer"/>
</dbReference>
<evidence type="ECO:0000313" key="6">
    <source>
        <dbReference type="Proteomes" id="UP000198697"/>
    </source>
</evidence>
<evidence type="ECO:0000256" key="1">
    <source>
        <dbReference type="ARBA" id="ARBA00022448"/>
    </source>
</evidence>
<gene>
    <name evidence="5" type="ORF">SAMN04487998_2838</name>
</gene>
<accession>A0A1I0HAL2</accession>
<dbReference type="GO" id="GO:0043190">
    <property type="term" value="C:ATP-binding cassette (ABC) transporter complex"/>
    <property type="evidence" value="ECO:0007669"/>
    <property type="project" value="InterPro"/>
</dbReference>
<protein>
    <submittedName>
        <fullName evidence="5">Iron(III) transport system ATP-binding protein</fullName>
    </submittedName>
</protein>
<dbReference type="PROSITE" id="PS50893">
    <property type="entry name" value="ABC_TRANSPORTER_2"/>
    <property type="match status" value="1"/>
</dbReference>
<dbReference type="InterPro" id="IPR017871">
    <property type="entry name" value="ABC_transporter-like_CS"/>
</dbReference>